<keyword evidence="5" id="KW-0479">Metal-binding</keyword>
<dbReference type="Proteomes" id="UP001320159">
    <property type="component" value="Unassembled WGS sequence"/>
</dbReference>
<evidence type="ECO:0000256" key="6">
    <source>
        <dbReference type="ARBA" id="ARBA00022801"/>
    </source>
</evidence>
<comment type="cofactor">
    <cofactor evidence="1">
        <name>Mg(2+)</name>
        <dbReference type="ChEBI" id="CHEBI:18420"/>
    </cofactor>
</comment>
<dbReference type="GO" id="GO:0006564">
    <property type="term" value="P:L-serine biosynthetic process"/>
    <property type="evidence" value="ECO:0007669"/>
    <property type="project" value="UniProtKB-KW"/>
</dbReference>
<dbReference type="GO" id="GO:0005737">
    <property type="term" value="C:cytoplasm"/>
    <property type="evidence" value="ECO:0007669"/>
    <property type="project" value="TreeGrafter"/>
</dbReference>
<evidence type="ECO:0000256" key="1">
    <source>
        <dbReference type="ARBA" id="ARBA00001946"/>
    </source>
</evidence>
<dbReference type="AlphaFoldDB" id="A0AAP2RFT0"/>
<evidence type="ECO:0000313" key="9">
    <source>
        <dbReference type="EMBL" id="MCD1295300.1"/>
    </source>
</evidence>
<dbReference type="GO" id="GO:0000287">
    <property type="term" value="F:magnesium ion binding"/>
    <property type="evidence" value="ECO:0007669"/>
    <property type="project" value="TreeGrafter"/>
</dbReference>
<reference evidence="9 10" key="1">
    <citation type="submission" date="2017-11" db="EMBL/GenBank/DDBJ databases">
        <title>Isolation and Characterization of Family Methanocellaceae Species from Potential Methane Hydrate Area Offshore Southwestern Taiwan.</title>
        <authorList>
            <person name="Zhang W.-L."/>
            <person name="Chen W.-C."/>
            <person name="Lai M.-C."/>
            <person name="Chen S.-C."/>
        </authorList>
    </citation>
    <scope>NUCLEOTIDE SEQUENCE [LARGE SCALE GENOMIC DNA]</scope>
    <source>
        <strain evidence="9 10">CWC-04</strain>
    </source>
</reference>
<dbReference type="InterPro" id="IPR050582">
    <property type="entry name" value="HAD-like_SerB"/>
</dbReference>
<sequence length="314" mass="35986">MSGNEKDLLPSWNEGQVKRAMIDFVSRVTKKGGPYFVPAEDRIATFDNDGTLWIEKPFYVQLFFAIDRIRSLAQQHPEWREKQPYKAILENDKAALANISKKEIAEMLLEVHAGSGQEEFIRIAREWLANARHPRFNTLFTELVYQPMLELIDYLRANGFKVFIVSGGGIDFIRAFSEETYGIPCENVVGSSLEYEYAKIDGDWRLTRLAKLNKYDDAEGKPESIALHIGRRPIFVGGNSDGDLAMMRYAATGKKPFLNVLLHHDDAHREWSYDVESPVGKLSEGLDEAEERGWTVVSMKNDWDKVFQLKFNKI</sequence>
<dbReference type="Pfam" id="PF12710">
    <property type="entry name" value="HAD"/>
    <property type="match status" value="1"/>
</dbReference>
<dbReference type="EMBL" id="PGCK01000007">
    <property type="protein sequence ID" value="MCD1295300.1"/>
    <property type="molecule type" value="Genomic_DNA"/>
</dbReference>
<dbReference type="EC" id="3.1.3.3" evidence="3"/>
<comment type="caution">
    <text evidence="9">The sequence shown here is derived from an EMBL/GenBank/DDBJ whole genome shotgun (WGS) entry which is preliminary data.</text>
</comment>
<evidence type="ECO:0000313" key="10">
    <source>
        <dbReference type="Proteomes" id="UP001320159"/>
    </source>
</evidence>
<evidence type="ECO:0000256" key="2">
    <source>
        <dbReference type="ARBA" id="ARBA00005135"/>
    </source>
</evidence>
<evidence type="ECO:0000256" key="4">
    <source>
        <dbReference type="ARBA" id="ARBA00022605"/>
    </source>
</evidence>
<organism evidence="9 10">
    <name type="scientific">Methanooceanicella nereidis</name>
    <dbReference type="NCBI Taxonomy" id="2052831"/>
    <lineage>
        <taxon>Archaea</taxon>
        <taxon>Methanobacteriati</taxon>
        <taxon>Methanobacteriota</taxon>
        <taxon>Stenosarchaea group</taxon>
        <taxon>Methanomicrobia</taxon>
        <taxon>Methanocellales</taxon>
        <taxon>Methanocellaceae</taxon>
        <taxon>Methanooceanicella</taxon>
    </lineage>
</organism>
<dbReference type="PANTHER" id="PTHR43344:SF2">
    <property type="entry name" value="PHOSPHOSERINE PHOSPHATASE"/>
    <property type="match status" value="1"/>
</dbReference>
<accession>A0AAP2RFT0</accession>
<comment type="pathway">
    <text evidence="2">Amino-acid biosynthesis; L-serine biosynthesis; L-serine from 3-phospho-D-glycerate: step 3/3.</text>
</comment>
<keyword evidence="8" id="KW-0718">Serine biosynthesis</keyword>
<dbReference type="InterPro" id="IPR036412">
    <property type="entry name" value="HAD-like_sf"/>
</dbReference>
<dbReference type="Gene3D" id="3.40.50.1000">
    <property type="entry name" value="HAD superfamily/HAD-like"/>
    <property type="match status" value="1"/>
</dbReference>
<protein>
    <recommendedName>
        <fullName evidence="3">phosphoserine phosphatase</fullName>
        <ecNumber evidence="3">3.1.3.3</ecNumber>
    </recommendedName>
</protein>
<keyword evidence="10" id="KW-1185">Reference proteome</keyword>
<evidence type="ECO:0000256" key="8">
    <source>
        <dbReference type="ARBA" id="ARBA00023299"/>
    </source>
</evidence>
<dbReference type="InterPro" id="IPR023214">
    <property type="entry name" value="HAD_sf"/>
</dbReference>
<evidence type="ECO:0000256" key="5">
    <source>
        <dbReference type="ARBA" id="ARBA00022723"/>
    </source>
</evidence>
<evidence type="ECO:0000256" key="7">
    <source>
        <dbReference type="ARBA" id="ARBA00022842"/>
    </source>
</evidence>
<keyword evidence="4" id="KW-0028">Amino-acid biosynthesis</keyword>
<dbReference type="SUPFAM" id="SSF56784">
    <property type="entry name" value="HAD-like"/>
    <property type="match status" value="1"/>
</dbReference>
<dbReference type="PANTHER" id="PTHR43344">
    <property type="entry name" value="PHOSPHOSERINE PHOSPHATASE"/>
    <property type="match status" value="1"/>
</dbReference>
<name>A0AAP2RFT0_9EURY</name>
<proteinExistence type="predicted"/>
<evidence type="ECO:0000256" key="3">
    <source>
        <dbReference type="ARBA" id="ARBA00012640"/>
    </source>
</evidence>
<dbReference type="GO" id="GO:0036424">
    <property type="term" value="F:L-phosphoserine phosphatase activity"/>
    <property type="evidence" value="ECO:0007669"/>
    <property type="project" value="TreeGrafter"/>
</dbReference>
<gene>
    <name evidence="9" type="ORF">CUJ83_09840</name>
</gene>
<keyword evidence="6" id="KW-0378">Hydrolase</keyword>
<keyword evidence="7" id="KW-0460">Magnesium</keyword>